<reference evidence="1" key="1">
    <citation type="submission" date="2018-02" db="EMBL/GenBank/DDBJ databases">
        <title>Rhizophora mucronata_Transcriptome.</title>
        <authorList>
            <person name="Meera S.P."/>
            <person name="Sreeshan A."/>
            <person name="Augustine A."/>
        </authorList>
    </citation>
    <scope>NUCLEOTIDE SEQUENCE</scope>
    <source>
        <tissue evidence="1">Leaf</tissue>
    </source>
</reference>
<dbReference type="EMBL" id="GGEC01061940">
    <property type="protein sequence ID" value="MBX42424.1"/>
    <property type="molecule type" value="Transcribed_RNA"/>
</dbReference>
<proteinExistence type="predicted"/>
<sequence length="33" mass="3476">MSVCGSIFILKFSPLATGLSENSNNFVAGLMAR</sequence>
<accession>A0A2P2NJ11</accession>
<name>A0A2P2NJ11_RHIMU</name>
<protein>
    <submittedName>
        <fullName evidence="1">Uncharacterized protein</fullName>
    </submittedName>
</protein>
<dbReference type="AlphaFoldDB" id="A0A2P2NJ11"/>
<evidence type="ECO:0000313" key="1">
    <source>
        <dbReference type="EMBL" id="MBX42424.1"/>
    </source>
</evidence>
<organism evidence="1">
    <name type="scientific">Rhizophora mucronata</name>
    <name type="common">Asiatic mangrove</name>
    <dbReference type="NCBI Taxonomy" id="61149"/>
    <lineage>
        <taxon>Eukaryota</taxon>
        <taxon>Viridiplantae</taxon>
        <taxon>Streptophyta</taxon>
        <taxon>Embryophyta</taxon>
        <taxon>Tracheophyta</taxon>
        <taxon>Spermatophyta</taxon>
        <taxon>Magnoliopsida</taxon>
        <taxon>eudicotyledons</taxon>
        <taxon>Gunneridae</taxon>
        <taxon>Pentapetalae</taxon>
        <taxon>rosids</taxon>
        <taxon>fabids</taxon>
        <taxon>Malpighiales</taxon>
        <taxon>Rhizophoraceae</taxon>
        <taxon>Rhizophora</taxon>
    </lineage>
</organism>